<dbReference type="EMBL" id="MZGJ01000009">
    <property type="protein sequence ID" value="OQX51067.1"/>
    <property type="molecule type" value="Genomic_DNA"/>
</dbReference>
<dbReference type="Proteomes" id="UP000192520">
    <property type="component" value="Unassembled WGS sequence"/>
</dbReference>
<keyword evidence="2 7" id="KW-0227">DNA damage</keyword>
<dbReference type="Pfam" id="PF21175">
    <property type="entry name" value="RecR_C"/>
    <property type="match status" value="1"/>
</dbReference>
<dbReference type="Pfam" id="PF13662">
    <property type="entry name" value="Toprim_4"/>
    <property type="match status" value="1"/>
</dbReference>
<evidence type="ECO:0000256" key="2">
    <source>
        <dbReference type="ARBA" id="ARBA00022763"/>
    </source>
</evidence>
<accession>A0A1W9NY29</accession>
<dbReference type="InterPro" id="IPR006171">
    <property type="entry name" value="TOPRIM_dom"/>
</dbReference>
<evidence type="ECO:0000259" key="8">
    <source>
        <dbReference type="PROSITE" id="PS50880"/>
    </source>
</evidence>
<feature type="domain" description="Toprim" evidence="8">
    <location>
        <begin position="80"/>
        <end position="185"/>
    </location>
</feature>
<dbReference type="STRING" id="1968527.B5M47_02110"/>
<dbReference type="GO" id="GO:0006310">
    <property type="term" value="P:DNA recombination"/>
    <property type="evidence" value="ECO:0007669"/>
    <property type="project" value="UniProtKB-UniRule"/>
</dbReference>
<dbReference type="Gene3D" id="3.40.1360.10">
    <property type="match status" value="1"/>
</dbReference>
<dbReference type="InterPro" id="IPR034137">
    <property type="entry name" value="TOPRIM_RecR"/>
</dbReference>
<evidence type="ECO:0000313" key="10">
    <source>
        <dbReference type="Proteomes" id="UP000192520"/>
    </source>
</evidence>
<dbReference type="PANTHER" id="PTHR30446">
    <property type="entry name" value="RECOMBINATION PROTEIN RECR"/>
    <property type="match status" value="1"/>
</dbReference>
<dbReference type="Pfam" id="PF21176">
    <property type="entry name" value="RecR_HhH"/>
    <property type="match status" value="1"/>
</dbReference>
<dbReference type="SMART" id="SM00493">
    <property type="entry name" value="TOPRIM"/>
    <property type="match status" value="1"/>
</dbReference>
<dbReference type="HAMAP" id="MF_00017">
    <property type="entry name" value="RecR"/>
    <property type="match status" value="1"/>
</dbReference>
<dbReference type="NCBIfam" id="TIGR00615">
    <property type="entry name" value="recR"/>
    <property type="match status" value="1"/>
</dbReference>
<evidence type="ECO:0000256" key="7">
    <source>
        <dbReference type="HAMAP-Rule" id="MF_00017"/>
    </source>
</evidence>
<keyword evidence="4 7" id="KW-0862">Zinc</keyword>
<feature type="zinc finger region" description="C4-type" evidence="7">
    <location>
        <begin position="57"/>
        <end position="72"/>
    </location>
</feature>
<dbReference type="GO" id="GO:0003677">
    <property type="term" value="F:DNA binding"/>
    <property type="evidence" value="ECO:0007669"/>
    <property type="project" value="UniProtKB-UniRule"/>
</dbReference>
<dbReference type="PROSITE" id="PS01300">
    <property type="entry name" value="RECR"/>
    <property type="match status" value="1"/>
</dbReference>
<evidence type="ECO:0000313" key="9">
    <source>
        <dbReference type="EMBL" id="OQX51067.1"/>
    </source>
</evidence>
<evidence type="ECO:0000256" key="4">
    <source>
        <dbReference type="ARBA" id="ARBA00022833"/>
    </source>
</evidence>
<evidence type="ECO:0000256" key="3">
    <source>
        <dbReference type="ARBA" id="ARBA00022771"/>
    </source>
</evidence>
<dbReference type="CDD" id="cd01025">
    <property type="entry name" value="TOPRIM_recR"/>
    <property type="match status" value="1"/>
</dbReference>
<comment type="function">
    <text evidence="7">May play a role in DNA repair. It seems to be involved in an RecBC-independent recombinational process of DNA repair. It may act with RecF and RecO.</text>
</comment>
<dbReference type="Gene3D" id="6.10.250.240">
    <property type="match status" value="1"/>
</dbReference>
<dbReference type="GO" id="GO:0008270">
    <property type="term" value="F:zinc ion binding"/>
    <property type="evidence" value="ECO:0007669"/>
    <property type="project" value="UniProtKB-KW"/>
</dbReference>
<keyword evidence="1 7" id="KW-0479">Metal-binding</keyword>
<dbReference type="PROSITE" id="PS50880">
    <property type="entry name" value="TOPRIM"/>
    <property type="match status" value="1"/>
</dbReference>
<sequence length="208" mass="23116">MKVIKPVQNLIDEFRKLPTIGPKTAARLVYHLIKAPKLESERLAEAILLLKDQTTVCESCFNIAEQSPCQICRDENRDRGLICVVEEPLDVAAIEKTGRFCGLYHVLGGVINPMMGIGPDELRIRELIDRLNNKSVRIREVILATNPSMEGEATAMYIKERIQKSGVGAREEGGLKITRIARGLPTGGDLEYADNVTLSRALEGRTEF</sequence>
<keyword evidence="3 7" id="KW-0863">Zinc-finger</keyword>
<dbReference type="Pfam" id="PF02132">
    <property type="entry name" value="RecR_ZnF"/>
    <property type="match status" value="1"/>
</dbReference>
<dbReference type="GO" id="GO:0006281">
    <property type="term" value="P:DNA repair"/>
    <property type="evidence" value="ECO:0007669"/>
    <property type="project" value="UniProtKB-UniRule"/>
</dbReference>
<protein>
    <recommendedName>
        <fullName evidence="7">Recombination protein RecR</fullName>
    </recommendedName>
</protein>
<evidence type="ECO:0000256" key="6">
    <source>
        <dbReference type="ARBA" id="ARBA00023204"/>
    </source>
</evidence>
<dbReference type="PANTHER" id="PTHR30446:SF0">
    <property type="entry name" value="RECOMBINATION PROTEIN RECR"/>
    <property type="match status" value="1"/>
</dbReference>
<dbReference type="InterPro" id="IPR023627">
    <property type="entry name" value="Rcmb_RecR"/>
</dbReference>
<proteinExistence type="inferred from homology"/>
<comment type="similarity">
    <text evidence="7">Belongs to the RecR family.</text>
</comment>
<name>A0A1W9NY29_UNCC3</name>
<evidence type="ECO:0000256" key="5">
    <source>
        <dbReference type="ARBA" id="ARBA00023172"/>
    </source>
</evidence>
<comment type="caution">
    <text evidence="9">The sequence shown here is derived from an EMBL/GenBank/DDBJ whole genome shotgun (WGS) entry which is preliminary data.</text>
</comment>
<keyword evidence="5 7" id="KW-0233">DNA recombination</keyword>
<reference evidence="10" key="1">
    <citation type="submission" date="2017-03" db="EMBL/GenBank/DDBJ databases">
        <title>Novel pathways for hydrocarbon cycling and metabolic interdependencies in hydrothermal sediment communities.</title>
        <authorList>
            <person name="Dombrowski N."/>
            <person name="Seitz K."/>
            <person name="Teske A."/>
            <person name="Baker B."/>
        </authorList>
    </citation>
    <scope>NUCLEOTIDE SEQUENCE [LARGE SCALE GENOMIC DNA]</scope>
</reference>
<dbReference type="InterPro" id="IPR015967">
    <property type="entry name" value="Rcmb_RecR_Znf"/>
</dbReference>
<gene>
    <name evidence="7" type="primary">recR</name>
    <name evidence="9" type="ORF">B5M47_02110</name>
</gene>
<keyword evidence="6 7" id="KW-0234">DNA repair</keyword>
<dbReference type="Gene3D" id="1.10.8.420">
    <property type="entry name" value="RecR Domain 1"/>
    <property type="match status" value="1"/>
</dbReference>
<dbReference type="InterPro" id="IPR000093">
    <property type="entry name" value="DNA_Rcmb_RecR"/>
</dbReference>
<evidence type="ECO:0000256" key="1">
    <source>
        <dbReference type="ARBA" id="ARBA00022723"/>
    </source>
</evidence>
<dbReference type="SUPFAM" id="SSF111304">
    <property type="entry name" value="Recombination protein RecR"/>
    <property type="match status" value="1"/>
</dbReference>
<dbReference type="AlphaFoldDB" id="A0A1W9NY29"/>
<organism evidence="9 10">
    <name type="scientific">candidate division CPR3 bacterium 4484_211</name>
    <dbReference type="NCBI Taxonomy" id="1968527"/>
    <lineage>
        <taxon>Bacteria</taxon>
        <taxon>Bacteria division CPR3</taxon>
    </lineage>
</organism>